<dbReference type="Proteomes" id="UP000664521">
    <property type="component" value="Unassembled WGS sequence"/>
</dbReference>
<comment type="caution">
    <text evidence="2">The sequence shown here is derived from an EMBL/GenBank/DDBJ whole genome shotgun (WGS) entry which is preliminary data.</text>
</comment>
<protein>
    <submittedName>
        <fullName evidence="2">Uncharacterized protein</fullName>
    </submittedName>
</protein>
<gene>
    <name evidence="2" type="ORF">HETSPECPRED_008933</name>
</gene>
<feature type="signal peptide" evidence="1">
    <location>
        <begin position="1"/>
        <end position="16"/>
    </location>
</feature>
<accession>A0A8H3EPM7</accession>
<organism evidence="2 3">
    <name type="scientific">Heterodermia speciosa</name>
    <dbReference type="NCBI Taxonomy" id="116794"/>
    <lineage>
        <taxon>Eukaryota</taxon>
        <taxon>Fungi</taxon>
        <taxon>Dikarya</taxon>
        <taxon>Ascomycota</taxon>
        <taxon>Pezizomycotina</taxon>
        <taxon>Lecanoromycetes</taxon>
        <taxon>OSLEUM clade</taxon>
        <taxon>Lecanoromycetidae</taxon>
        <taxon>Caliciales</taxon>
        <taxon>Physciaceae</taxon>
        <taxon>Heterodermia</taxon>
    </lineage>
</organism>
<evidence type="ECO:0000313" key="2">
    <source>
        <dbReference type="EMBL" id="CAF9909303.1"/>
    </source>
</evidence>
<name>A0A8H3EPM7_9LECA</name>
<dbReference type="OrthoDB" id="5466314at2759"/>
<sequence>MYTSQITAVALTAVVAMLQTCPAPILPGILSTFTGGSSKRSDITNNLDQCLHDGRAATEHVRFTSESNMILEGVPASCMAEVKAWNAHPHADLLSKDYGTVKVLNSTAIEIDGLPQKTAQLVQGAMTKPQ</sequence>
<feature type="chain" id="PRO_5034354165" evidence="1">
    <location>
        <begin position="17"/>
        <end position="130"/>
    </location>
</feature>
<dbReference type="EMBL" id="CAJPDS010000007">
    <property type="protein sequence ID" value="CAF9909303.1"/>
    <property type="molecule type" value="Genomic_DNA"/>
</dbReference>
<keyword evidence="3" id="KW-1185">Reference proteome</keyword>
<reference evidence="2" key="1">
    <citation type="submission" date="2021-03" db="EMBL/GenBank/DDBJ databases">
        <authorList>
            <person name="Tagirdzhanova G."/>
        </authorList>
    </citation>
    <scope>NUCLEOTIDE SEQUENCE</scope>
</reference>
<dbReference type="AlphaFoldDB" id="A0A8H3EPM7"/>
<evidence type="ECO:0000313" key="3">
    <source>
        <dbReference type="Proteomes" id="UP000664521"/>
    </source>
</evidence>
<proteinExistence type="predicted"/>
<evidence type="ECO:0000256" key="1">
    <source>
        <dbReference type="SAM" id="SignalP"/>
    </source>
</evidence>
<keyword evidence="1" id="KW-0732">Signal</keyword>